<dbReference type="Pfam" id="PF10607">
    <property type="entry name" value="CTLH"/>
    <property type="match status" value="1"/>
</dbReference>
<dbReference type="InterPro" id="IPR050618">
    <property type="entry name" value="Ubq-SigPath_Reg"/>
</dbReference>
<dbReference type="PROSITE" id="PS50188">
    <property type="entry name" value="B302_SPRY"/>
    <property type="match status" value="1"/>
</dbReference>
<dbReference type="Gene3D" id="2.60.120.920">
    <property type="match status" value="1"/>
</dbReference>
<evidence type="ECO:0000313" key="6">
    <source>
        <dbReference type="Proteomes" id="UP000494040"/>
    </source>
</evidence>
<dbReference type="InterPro" id="IPR001870">
    <property type="entry name" value="B30.2/SPRY"/>
</dbReference>
<evidence type="ECO:0000256" key="1">
    <source>
        <dbReference type="ARBA" id="ARBA00006535"/>
    </source>
</evidence>
<evidence type="ECO:0000259" key="4">
    <source>
        <dbReference type="PROSITE" id="PS50897"/>
    </source>
</evidence>
<feature type="region of interest" description="Disordered" evidence="2">
    <location>
        <begin position="331"/>
        <end position="360"/>
    </location>
</feature>
<reference evidence="5" key="1">
    <citation type="submission" date="2022-01" db="UniProtKB">
        <authorList>
            <consortium name="EnsemblMetazoa"/>
        </authorList>
    </citation>
    <scope>IDENTIFICATION</scope>
</reference>
<name>A0A8I6RZ98_CIMLE</name>
<dbReference type="AlphaFoldDB" id="A0A8I6RZ98"/>
<organism evidence="5 6">
    <name type="scientific">Cimex lectularius</name>
    <name type="common">Bed bug</name>
    <name type="synonym">Acanthia lectularia</name>
    <dbReference type="NCBI Taxonomy" id="79782"/>
    <lineage>
        <taxon>Eukaryota</taxon>
        <taxon>Metazoa</taxon>
        <taxon>Ecdysozoa</taxon>
        <taxon>Arthropoda</taxon>
        <taxon>Hexapoda</taxon>
        <taxon>Insecta</taxon>
        <taxon>Pterygota</taxon>
        <taxon>Neoptera</taxon>
        <taxon>Paraneoptera</taxon>
        <taxon>Hemiptera</taxon>
        <taxon>Heteroptera</taxon>
        <taxon>Panheteroptera</taxon>
        <taxon>Cimicomorpha</taxon>
        <taxon>Cimicidae</taxon>
        <taxon>Cimex</taxon>
    </lineage>
</organism>
<dbReference type="InterPro" id="IPR006594">
    <property type="entry name" value="LisH"/>
</dbReference>
<dbReference type="RefSeq" id="XP_014252616.1">
    <property type="nucleotide sequence ID" value="XM_014397130.2"/>
</dbReference>
<dbReference type="Pfam" id="PF08513">
    <property type="entry name" value="LisH"/>
    <property type="match status" value="1"/>
</dbReference>
<dbReference type="KEGG" id="clec:106668416"/>
<dbReference type="SMART" id="SM00757">
    <property type="entry name" value="CRA"/>
    <property type="match status" value="1"/>
</dbReference>
<dbReference type="Proteomes" id="UP000494040">
    <property type="component" value="Unassembled WGS sequence"/>
</dbReference>
<dbReference type="SMART" id="SM00668">
    <property type="entry name" value="CTLH"/>
    <property type="match status" value="1"/>
</dbReference>
<dbReference type="GeneID" id="106668416"/>
<dbReference type="OMA" id="GCCINFV"/>
<dbReference type="PANTHER" id="PTHR12864">
    <property type="entry name" value="RAN BINDING PROTEIN 9-RELATED"/>
    <property type="match status" value="1"/>
</dbReference>
<feature type="domain" description="CTLH" evidence="4">
    <location>
        <begin position="274"/>
        <end position="331"/>
    </location>
</feature>
<comment type="similarity">
    <text evidence="1">Belongs to the RANBP9/10 family.</text>
</comment>
<evidence type="ECO:0000259" key="3">
    <source>
        <dbReference type="PROSITE" id="PS50188"/>
    </source>
</evidence>
<dbReference type="PROSITE" id="PS50896">
    <property type="entry name" value="LISH"/>
    <property type="match status" value="1"/>
</dbReference>
<evidence type="ECO:0000313" key="5">
    <source>
        <dbReference type="EnsemblMetazoa" id="XP_014252616.1"/>
    </source>
</evidence>
<keyword evidence="6" id="KW-1185">Reference proteome</keyword>
<dbReference type="SMART" id="SM00449">
    <property type="entry name" value="SPRY"/>
    <property type="match status" value="1"/>
</dbReference>
<feature type="domain" description="B30.2/SPRY" evidence="3">
    <location>
        <begin position="18"/>
        <end position="205"/>
    </location>
</feature>
<dbReference type="InterPro" id="IPR013144">
    <property type="entry name" value="CRA_dom"/>
</dbReference>
<evidence type="ECO:0008006" key="7">
    <source>
        <dbReference type="Google" id="ProtNLM"/>
    </source>
</evidence>
<sequence length="479" mass="53662">MMAEGNHNTMPMAISNSTKLRLKALYPKVADVETSLPRSWCPKEKFSHIGLSNGGLRVQFFKGHSDSNREGVTVKSNISIPPPTGLYYFEVKILSKGREGNIAVGLTTPCASLHSLLGMDKHSYAYHGAEGNVYNYKTNTPYGPSFTTGDVVGCGINFVYNTCFYTKNGHYLGIAFKDMPKNLYPTVGLHAVGAVVDANFGHIPFVFDIEDMMKEMKSKAKDIIYNFSFPSTDSEYQDMMHKLVSSYLLHNGYCATAQKFASDTGQEFNENIEAIQNRRNIMNLVIAGRIQEAIDSTERYYPGLLDNKPNLLFRLKCRQFIEMINSSRQSNKESVHNNRMNGDTETEYMETDSNGYPEEPCNGRLSSVEKILEFGKELYTMSQRLFRLYGSNKKNKSMLRNAFSLLAYSNPHNSPVGWQLDPSQREAISVELNCAILKDSNASMKPPLELALAHAQNLLNLMSKSGIGLASFTDINDYL</sequence>
<proteinExistence type="inferred from homology"/>
<protein>
    <recommendedName>
        <fullName evidence="7">Ran-binding protein 9</fullName>
    </recommendedName>
</protein>
<dbReference type="OrthoDB" id="258495at2759"/>
<dbReference type="InterPro" id="IPR043136">
    <property type="entry name" value="B30.2/SPRY_sf"/>
</dbReference>
<dbReference type="EnsemblMetazoa" id="XM_014397130.2">
    <property type="protein sequence ID" value="XP_014252616.1"/>
    <property type="gene ID" value="LOC106668416"/>
</dbReference>
<dbReference type="InterPro" id="IPR003877">
    <property type="entry name" value="SPRY_dom"/>
</dbReference>
<dbReference type="InterPro" id="IPR013320">
    <property type="entry name" value="ConA-like_dom_sf"/>
</dbReference>
<accession>A0A8I6RZ98</accession>
<dbReference type="SMART" id="SM00667">
    <property type="entry name" value="LisH"/>
    <property type="match status" value="1"/>
</dbReference>
<dbReference type="PROSITE" id="PS50897">
    <property type="entry name" value="CTLH"/>
    <property type="match status" value="1"/>
</dbReference>
<dbReference type="Pfam" id="PF00622">
    <property type="entry name" value="SPRY"/>
    <property type="match status" value="1"/>
</dbReference>
<dbReference type="InterPro" id="IPR024964">
    <property type="entry name" value="CTLH/CRA"/>
</dbReference>
<dbReference type="InterPro" id="IPR006595">
    <property type="entry name" value="CTLH_C"/>
</dbReference>
<evidence type="ECO:0000256" key="2">
    <source>
        <dbReference type="SAM" id="MobiDB-lite"/>
    </source>
</evidence>
<dbReference type="SUPFAM" id="SSF49899">
    <property type="entry name" value="Concanavalin A-like lectins/glucanases"/>
    <property type="match status" value="1"/>
</dbReference>